<evidence type="ECO:0000313" key="1">
    <source>
        <dbReference type="EMBL" id="MEY9474495.1"/>
    </source>
</evidence>
<comment type="caution">
    <text evidence="1">The sequence shown here is derived from an EMBL/GenBank/DDBJ whole genome shotgun (WGS) entry which is preliminary data.</text>
</comment>
<proteinExistence type="predicted"/>
<dbReference type="PANTHER" id="PTHR47017:SF1">
    <property type="entry name" value="ACYL-COA"/>
    <property type="match status" value="1"/>
</dbReference>
<reference evidence="1 2" key="1">
    <citation type="submission" date="2024-07" db="EMBL/GenBank/DDBJ databases">
        <title>Genomic Encyclopedia of Type Strains, Phase V (KMG-V): Genome sequencing to study the core and pangenomes of soil and plant-associated prokaryotes.</title>
        <authorList>
            <person name="Whitman W."/>
        </authorList>
    </citation>
    <scope>NUCLEOTIDE SEQUENCE [LARGE SCALE GENOMIC DNA]</scope>
    <source>
        <strain evidence="1 2">USDA 222</strain>
    </source>
</reference>
<protein>
    <submittedName>
        <fullName evidence="1">N-acyltransferase</fullName>
    </submittedName>
</protein>
<dbReference type="Proteomes" id="UP001565474">
    <property type="component" value="Unassembled WGS sequence"/>
</dbReference>
<dbReference type="InterPro" id="IPR016181">
    <property type="entry name" value="Acyl_CoA_acyltransferase"/>
</dbReference>
<organism evidence="1 2">
    <name type="scientific">Bradyrhizobium yuanmingense</name>
    <dbReference type="NCBI Taxonomy" id="108015"/>
    <lineage>
        <taxon>Bacteria</taxon>
        <taxon>Pseudomonadati</taxon>
        <taxon>Pseudomonadota</taxon>
        <taxon>Alphaproteobacteria</taxon>
        <taxon>Hyphomicrobiales</taxon>
        <taxon>Nitrobacteraceae</taxon>
        <taxon>Bradyrhizobium</taxon>
    </lineage>
</organism>
<keyword evidence="2" id="KW-1185">Reference proteome</keyword>
<gene>
    <name evidence="1" type="ORF">ABH992_006894</name>
</gene>
<evidence type="ECO:0000313" key="2">
    <source>
        <dbReference type="Proteomes" id="UP001565474"/>
    </source>
</evidence>
<dbReference type="InterPro" id="IPR007434">
    <property type="entry name" value="FemAB-like"/>
</dbReference>
<dbReference type="EMBL" id="JBGBZN010000002">
    <property type="protein sequence ID" value="MEY9474495.1"/>
    <property type="molecule type" value="Genomic_DNA"/>
</dbReference>
<name>A0ABV4GRD9_9BRAD</name>
<dbReference type="SUPFAM" id="SSF55729">
    <property type="entry name" value="Acyl-CoA N-acyltransferases (Nat)"/>
    <property type="match status" value="1"/>
</dbReference>
<dbReference type="Gene3D" id="3.40.630.30">
    <property type="match status" value="1"/>
</dbReference>
<dbReference type="Pfam" id="PF04339">
    <property type="entry name" value="FemAB_like"/>
    <property type="match status" value="1"/>
</dbReference>
<dbReference type="PANTHER" id="PTHR47017">
    <property type="entry name" value="ACYL-COA"/>
    <property type="match status" value="1"/>
</dbReference>
<accession>A0ABV4GRD9</accession>
<sequence>MGPAQRRTTPDDASHRRECCAASGARDLCSPALLKSLLQCTILGTMASSEITLEAVPSIGDVSPEDWDACANPGGQCNGAGAGTSIAFPGDSLDLSRPAYNPFVSHAFLSAAEKSGSATVRTGWGPRHLVAKLGGRVAGIVPCYLKSHSQGEYVFDRGWADAYERAGGRYYPKLQVSVPFTPATGPRLLVRDGVDRERITEALASGLIALCGVTKASSVHVTFARESEWKLLAEHGFLQRTDQQFHWHNEGFASFDDFLATLNSRHRKSIKRERRDALAAGITIHWLTGKDITEDAWDAFFAFYMETGSRKWGRPYLTREFFSLIGETMSEDVLLVMARRNNRWIAGAINFIGSDTLFGRNWGAVEHHPFLHFEVCYYQAIDFAIKRGLKHVEAGAQGEHKIARGYLPRTTHSAHFIADPGLRRAIDDYLKRERAYVAEAGRELAELGPFRKGADEAP</sequence>